<comment type="caution">
    <text evidence="2">The sequence shown here is derived from an EMBL/GenBank/DDBJ whole genome shotgun (WGS) entry which is preliminary data.</text>
</comment>
<reference evidence="2 3" key="1">
    <citation type="submission" date="2019-02" db="EMBL/GenBank/DDBJ databases">
        <title>Pedobacter sp. RP-3-8 sp. nov., isolated from Arctic soil.</title>
        <authorList>
            <person name="Dahal R.H."/>
        </authorList>
    </citation>
    <scope>NUCLEOTIDE SEQUENCE [LARGE SCALE GENOMIC DNA]</scope>
    <source>
        <strain evidence="2 3">RP-3-8</strain>
    </source>
</reference>
<dbReference type="EMBL" id="SJSM01000001">
    <property type="protein sequence ID" value="TCC99504.1"/>
    <property type="molecule type" value="Genomic_DNA"/>
</dbReference>
<evidence type="ECO:0000313" key="2">
    <source>
        <dbReference type="EMBL" id="TCC99504.1"/>
    </source>
</evidence>
<dbReference type="Proteomes" id="UP000291117">
    <property type="component" value="Unassembled WGS sequence"/>
</dbReference>
<organism evidence="2 3">
    <name type="scientific">Pedobacter hiemivivus</name>
    <dbReference type="NCBI Taxonomy" id="2530454"/>
    <lineage>
        <taxon>Bacteria</taxon>
        <taxon>Pseudomonadati</taxon>
        <taxon>Bacteroidota</taxon>
        <taxon>Sphingobacteriia</taxon>
        <taxon>Sphingobacteriales</taxon>
        <taxon>Sphingobacteriaceae</taxon>
        <taxon>Pedobacter</taxon>
    </lineage>
</organism>
<proteinExistence type="predicted"/>
<sequence>MKTIFKIARLELKTLFSSPIAWLLLIILTVQISLDFIEMLKVVIIHESYPFGWRMMGEALIRSHATELIFGKYFYFASDGILMKTISHWYLYIPLLTMGLISRELSSGNIKLLFSSPIKTREIVWGKFTGIMMYWSTLMLVLLVLGLCGYIFVTDLDIPMVLTCLLGVFLVAMLYSAIGLFVSCLTTYQIVAAISTFIVLGLLDYFGGLWQGINFLRDVSYFINTTAHTENLLKGLIVSEDVIYFIVLTLMFIALSVMVLQDKVHARPVMVKVGRYILLLVITLMVGYVTSRPTLTLYYDATAFKTNTITKAGQQVLGRIKGPVKITIFDNLLMNYKDVGRPDHVNGNLKTWEPYRRFLPGLEIEYVHFYDKQAIDGSYPGGTEMSLKEAAKASAKEQKLDYEDYMPPESIHKLVNLAPYNNGTIMRIENNGKSIFIRRLTELNFERFEEYVIANFKRMLDGADTLAFLAGNSERSIENEGERDYKYIMFDHTSTESLNDNGFEAIAHKPEQPIPGNVSTLVIADPASAYSPEALKNIRNYIGSGRNLLILKGENDPAVLEQLTKPWGVEFMPGMVIQPNKDRSENHIVVKLIRSALNDTSYFREGWNVVGLTNVTALKYQEGGPFEIKPVLVTDPKTTWNKMQESTLDTGKLAFHPEQGDIQIELPVALALTRQINNKEQRIMIIGNAELMTYAKTAPFYKTLFRWLSYGKFPLDPLREDSVENHAKLSYKQSDLLKYLLILVIPGILLVFGWIYILKRRSL</sequence>
<feature type="transmembrane region" description="Helical" evidence="1">
    <location>
        <begin position="131"/>
        <end position="152"/>
    </location>
</feature>
<keyword evidence="1" id="KW-0812">Transmembrane</keyword>
<feature type="transmembrane region" description="Helical" evidence="1">
    <location>
        <begin position="20"/>
        <end position="38"/>
    </location>
</feature>
<keyword evidence="3" id="KW-1185">Reference proteome</keyword>
<evidence type="ECO:0000313" key="3">
    <source>
        <dbReference type="Proteomes" id="UP000291117"/>
    </source>
</evidence>
<feature type="transmembrane region" description="Helical" evidence="1">
    <location>
        <begin position="273"/>
        <end position="290"/>
    </location>
</feature>
<protein>
    <submittedName>
        <fullName evidence="2">Uncharacterized protein</fullName>
    </submittedName>
</protein>
<accession>A0A4R0NKL4</accession>
<feature type="transmembrane region" description="Helical" evidence="1">
    <location>
        <begin position="242"/>
        <end position="261"/>
    </location>
</feature>
<gene>
    <name evidence="2" type="ORF">EZ444_02180</name>
</gene>
<feature type="transmembrane region" description="Helical" evidence="1">
    <location>
        <begin position="736"/>
        <end position="758"/>
    </location>
</feature>
<keyword evidence="1" id="KW-1133">Transmembrane helix</keyword>
<feature type="transmembrane region" description="Helical" evidence="1">
    <location>
        <begin position="89"/>
        <end position="110"/>
    </location>
</feature>
<dbReference type="OrthoDB" id="609779at2"/>
<evidence type="ECO:0000256" key="1">
    <source>
        <dbReference type="SAM" id="Phobius"/>
    </source>
</evidence>
<name>A0A4R0NKL4_9SPHI</name>
<keyword evidence="1" id="KW-0472">Membrane</keyword>
<feature type="transmembrane region" description="Helical" evidence="1">
    <location>
        <begin position="190"/>
        <end position="210"/>
    </location>
</feature>
<dbReference type="AlphaFoldDB" id="A0A4R0NKL4"/>
<dbReference type="RefSeq" id="WP_131606773.1">
    <property type="nucleotide sequence ID" value="NZ_SJSM01000001.1"/>
</dbReference>
<feature type="transmembrane region" description="Helical" evidence="1">
    <location>
        <begin position="158"/>
        <end position="178"/>
    </location>
</feature>